<dbReference type="KEGG" id="lck:HN018_23175"/>
<protein>
    <recommendedName>
        <fullName evidence="1">Transposase for insertion sequence element IS21-like C-terminal domain-containing protein</fullName>
    </recommendedName>
</protein>
<dbReference type="AlphaFoldDB" id="A0A6M8HWZ6"/>
<evidence type="ECO:0000259" key="1">
    <source>
        <dbReference type="Pfam" id="PF22483"/>
    </source>
</evidence>
<gene>
    <name evidence="2" type="ORF">HN018_23175</name>
</gene>
<keyword evidence="3" id="KW-1185">Reference proteome</keyword>
<keyword evidence="2" id="KW-0614">Plasmid</keyword>
<proteinExistence type="predicted"/>
<evidence type="ECO:0000313" key="2">
    <source>
        <dbReference type="EMBL" id="QKE92870.1"/>
    </source>
</evidence>
<sequence length="52" mass="5996">MYGHFYSVPYHLMREVIEARISDQTIELYHQNNRVASTIAPPAVSTVRCSRS</sequence>
<dbReference type="InterPro" id="IPR054353">
    <property type="entry name" value="IstA-like_C"/>
</dbReference>
<name>A0A6M8HWZ6_9PROT</name>
<dbReference type="Pfam" id="PF22483">
    <property type="entry name" value="Mu-transpos_C_2"/>
    <property type="match status" value="1"/>
</dbReference>
<geneLocation type="plasmid" evidence="2 3">
    <name>unnamed1</name>
</geneLocation>
<evidence type="ECO:0000313" key="3">
    <source>
        <dbReference type="Proteomes" id="UP000500767"/>
    </source>
</evidence>
<organism evidence="2 3">
    <name type="scientific">Lichenicola cladoniae</name>
    <dbReference type="NCBI Taxonomy" id="1484109"/>
    <lineage>
        <taxon>Bacteria</taxon>
        <taxon>Pseudomonadati</taxon>
        <taxon>Pseudomonadota</taxon>
        <taxon>Alphaproteobacteria</taxon>
        <taxon>Acetobacterales</taxon>
        <taxon>Acetobacteraceae</taxon>
        <taxon>Lichenicola</taxon>
    </lineage>
</organism>
<dbReference type="EMBL" id="CP053709">
    <property type="protein sequence ID" value="QKE92870.1"/>
    <property type="molecule type" value="Genomic_DNA"/>
</dbReference>
<reference evidence="2 3" key="1">
    <citation type="journal article" date="2014" name="World J. Microbiol. Biotechnol.">
        <title>Biodiversity and physiological characteristics of Antarctic and Arctic lichens-associated bacteria.</title>
        <authorList>
            <person name="Lee Y.M."/>
            <person name="Kim E.H."/>
            <person name="Lee H.K."/>
            <person name="Hong S.G."/>
        </authorList>
    </citation>
    <scope>NUCLEOTIDE SEQUENCE [LARGE SCALE GENOMIC DNA]</scope>
    <source>
        <strain evidence="2 3">PAMC 26569</strain>
        <plasmid evidence="2">unnamed1</plasmid>
    </source>
</reference>
<accession>A0A6M8HWZ6</accession>
<feature type="domain" description="Transposase for insertion sequence element IS21-like C-terminal" evidence="1">
    <location>
        <begin position="3"/>
        <end position="37"/>
    </location>
</feature>
<dbReference type="Proteomes" id="UP000500767">
    <property type="component" value="Plasmid unnamed1"/>
</dbReference>